<feature type="domain" description="UspA" evidence="4">
    <location>
        <begin position="149"/>
        <end position="286"/>
    </location>
</feature>
<keyword evidence="3" id="KW-0067">ATP-binding</keyword>
<dbReference type="OrthoDB" id="3174546at2"/>
<dbReference type="SUPFAM" id="SSF52402">
    <property type="entry name" value="Adenine nucleotide alpha hydrolases-like"/>
    <property type="match status" value="2"/>
</dbReference>
<evidence type="ECO:0000259" key="4">
    <source>
        <dbReference type="Pfam" id="PF00582"/>
    </source>
</evidence>
<keyword evidence="2" id="KW-0547">Nucleotide-binding</keyword>
<dbReference type="AlphaFoldDB" id="A0A1N7DLZ6"/>
<accession>A0A1N7DLZ6</accession>
<feature type="domain" description="UspA" evidence="4">
    <location>
        <begin position="1"/>
        <end position="140"/>
    </location>
</feature>
<evidence type="ECO:0000256" key="1">
    <source>
        <dbReference type="ARBA" id="ARBA00008791"/>
    </source>
</evidence>
<dbReference type="InterPro" id="IPR014729">
    <property type="entry name" value="Rossmann-like_a/b/a_fold"/>
</dbReference>
<proteinExistence type="inferred from homology"/>
<dbReference type="PRINTS" id="PR01438">
    <property type="entry name" value="UNVRSLSTRESS"/>
</dbReference>
<dbReference type="PANTHER" id="PTHR46268:SF27">
    <property type="entry name" value="UNIVERSAL STRESS PROTEIN RV2623"/>
    <property type="match status" value="1"/>
</dbReference>
<protein>
    <submittedName>
        <fullName evidence="5">Nucleotide-binding universal stress protein, UspA family</fullName>
    </submittedName>
</protein>
<evidence type="ECO:0000256" key="2">
    <source>
        <dbReference type="ARBA" id="ARBA00022741"/>
    </source>
</evidence>
<keyword evidence="6" id="KW-1185">Reference proteome</keyword>
<dbReference type="PANTHER" id="PTHR46268">
    <property type="entry name" value="STRESS RESPONSE PROTEIN NHAX"/>
    <property type="match status" value="1"/>
</dbReference>
<dbReference type="Pfam" id="PF00582">
    <property type="entry name" value="Usp"/>
    <property type="match status" value="2"/>
</dbReference>
<dbReference type="InterPro" id="IPR006015">
    <property type="entry name" value="Universal_stress_UspA"/>
</dbReference>
<dbReference type="InterPro" id="IPR006016">
    <property type="entry name" value="UspA"/>
</dbReference>
<dbReference type="Gene3D" id="3.40.50.620">
    <property type="entry name" value="HUPs"/>
    <property type="match status" value="2"/>
</dbReference>
<reference evidence="5 6" key="1">
    <citation type="submission" date="2017-01" db="EMBL/GenBank/DDBJ databases">
        <authorList>
            <person name="Mah S.A."/>
            <person name="Swanson W.J."/>
            <person name="Moy G.W."/>
            <person name="Vacquier V.D."/>
        </authorList>
    </citation>
    <scope>NUCLEOTIDE SEQUENCE [LARGE SCALE GENOMIC DNA]</scope>
    <source>
        <strain evidence="5 6">CPCC 203464</strain>
    </source>
</reference>
<gene>
    <name evidence="5" type="ORF">SAMN05445060_0752</name>
</gene>
<dbReference type="GO" id="GO:0005524">
    <property type="term" value="F:ATP binding"/>
    <property type="evidence" value="ECO:0007669"/>
    <property type="project" value="UniProtKB-KW"/>
</dbReference>
<comment type="similarity">
    <text evidence="1">Belongs to the universal stress protein A family.</text>
</comment>
<evidence type="ECO:0000313" key="6">
    <source>
        <dbReference type="Proteomes" id="UP000186218"/>
    </source>
</evidence>
<dbReference type="RefSeq" id="WP_076476705.1">
    <property type="nucleotide sequence ID" value="NZ_FTNT01000002.1"/>
</dbReference>
<name>A0A1N7DLZ6_9NOCA</name>
<dbReference type="EMBL" id="FTNT01000002">
    <property type="protein sequence ID" value="SIR76856.1"/>
    <property type="molecule type" value="Genomic_DNA"/>
</dbReference>
<sequence>MNTAVVVAVDGSESANEAVRWAAQTAGREKRPLTVVSTFRTEPSEFAPGLAIPQDVVDAVRREAADVVATATQLARETVSDLDVTGETYEGRPTTVLRELSRSAHLVVVGTRGLGGVRSVLLGSVSTDVAAHSHCPVVVVAGAGTPGGPVVVGVDGSAVSQTAVAEAFDHADQLGVPLIAVHTYSDLAIDAMYGYGVDEQRAQRMSVEAEEALAEQLAGFGEKHPDVRVHRIVAPDGPADRLLDAARDAQLIVLGTRGRGGFRGLLLGSTSQAVLHGARCPVLVARSDTDVETNV</sequence>
<evidence type="ECO:0000313" key="5">
    <source>
        <dbReference type="EMBL" id="SIR76856.1"/>
    </source>
</evidence>
<dbReference type="Proteomes" id="UP000186218">
    <property type="component" value="Unassembled WGS sequence"/>
</dbReference>
<dbReference type="STRING" id="1344003.SAMN05445060_0752"/>
<evidence type="ECO:0000256" key="3">
    <source>
        <dbReference type="ARBA" id="ARBA00022840"/>
    </source>
</evidence>
<organism evidence="5 6">
    <name type="scientific">Williamsia sterculiae</name>
    <dbReference type="NCBI Taxonomy" id="1344003"/>
    <lineage>
        <taxon>Bacteria</taxon>
        <taxon>Bacillati</taxon>
        <taxon>Actinomycetota</taxon>
        <taxon>Actinomycetes</taxon>
        <taxon>Mycobacteriales</taxon>
        <taxon>Nocardiaceae</taxon>
        <taxon>Williamsia</taxon>
    </lineage>
</organism>